<feature type="compositionally biased region" description="Low complexity" evidence="1">
    <location>
        <begin position="28"/>
        <end position="40"/>
    </location>
</feature>
<dbReference type="Proteomes" id="UP000053342">
    <property type="component" value="Unassembled WGS sequence"/>
</dbReference>
<dbReference type="AlphaFoldDB" id="A0A0D2AKF1"/>
<accession>A0A0D2AKF1</accession>
<dbReference type="EMBL" id="KN847338">
    <property type="protein sequence ID" value="KIW40516.1"/>
    <property type="molecule type" value="Genomic_DNA"/>
</dbReference>
<evidence type="ECO:0000313" key="2">
    <source>
        <dbReference type="EMBL" id="KIW40516.1"/>
    </source>
</evidence>
<keyword evidence="3" id="KW-1185">Reference proteome</keyword>
<proteinExistence type="predicted"/>
<dbReference type="GeneID" id="27359781"/>
<feature type="region of interest" description="Disordered" evidence="1">
    <location>
        <begin position="1"/>
        <end position="48"/>
    </location>
</feature>
<dbReference type="RefSeq" id="XP_016260732.1">
    <property type="nucleotide sequence ID" value="XM_016408978.1"/>
</dbReference>
<dbReference type="OrthoDB" id="5584028at2759"/>
<dbReference type="STRING" id="215243.A0A0D2AKF1"/>
<dbReference type="PANTHER" id="PTHR37852">
    <property type="entry name" value="YALI0B21208P"/>
    <property type="match status" value="1"/>
</dbReference>
<evidence type="ECO:0000313" key="3">
    <source>
        <dbReference type="Proteomes" id="UP000053342"/>
    </source>
</evidence>
<reference evidence="2 3" key="1">
    <citation type="submission" date="2015-01" db="EMBL/GenBank/DDBJ databases">
        <title>The Genome Sequence of Exophiala oligosperma CBS72588.</title>
        <authorList>
            <consortium name="The Broad Institute Genomics Platform"/>
            <person name="Cuomo C."/>
            <person name="de Hoog S."/>
            <person name="Gorbushina A."/>
            <person name="Stielow B."/>
            <person name="Teixiera M."/>
            <person name="Abouelleil A."/>
            <person name="Chapman S.B."/>
            <person name="Priest M."/>
            <person name="Young S.K."/>
            <person name="Wortman J."/>
            <person name="Nusbaum C."/>
            <person name="Birren B."/>
        </authorList>
    </citation>
    <scope>NUCLEOTIDE SEQUENCE [LARGE SCALE GENOMIC DNA]</scope>
    <source>
        <strain evidence="2 3">CBS 72588</strain>
    </source>
</reference>
<dbReference type="HOGENOM" id="CLU_085417_0_0_1"/>
<protein>
    <submittedName>
        <fullName evidence="2">Uncharacterized protein</fullName>
    </submittedName>
</protein>
<dbReference type="VEuPathDB" id="FungiDB:PV06_07707"/>
<gene>
    <name evidence="2" type="ORF">PV06_07707</name>
</gene>
<organism evidence="2 3">
    <name type="scientific">Exophiala oligosperma</name>
    <dbReference type="NCBI Taxonomy" id="215243"/>
    <lineage>
        <taxon>Eukaryota</taxon>
        <taxon>Fungi</taxon>
        <taxon>Dikarya</taxon>
        <taxon>Ascomycota</taxon>
        <taxon>Pezizomycotina</taxon>
        <taxon>Eurotiomycetes</taxon>
        <taxon>Chaetothyriomycetidae</taxon>
        <taxon>Chaetothyriales</taxon>
        <taxon>Herpotrichiellaceae</taxon>
        <taxon>Exophiala</taxon>
    </lineage>
</organism>
<sequence>MWPFTSTKAEPNGPALEPVASSPAVGNPSDDSSSPSTPSSGGLRRASVPEGAIGWPNERLGIPLLFRAPTVVLTSFGFGFILGSTHGANKGAYRYRAENAHRLPTTQTGWFLYQKSKNYHAIVGGVKEGAKLGFVCMGWATLFMATEEMVDLSRTRFLSRGGEDKKTGQRDAGSTVVAGMTVAGIYSWKRGLDHFATVHTAKTAMKFSLLYGLAQDVASTIRGNPPTYVAWIKKQIFGTRERAEIG</sequence>
<name>A0A0D2AKF1_9EURO</name>
<dbReference type="PANTHER" id="PTHR37852:SF1">
    <property type="entry name" value="HIG1 DOMAIN-CONTAINING PROTEIN"/>
    <property type="match status" value="1"/>
</dbReference>
<evidence type="ECO:0000256" key="1">
    <source>
        <dbReference type="SAM" id="MobiDB-lite"/>
    </source>
</evidence>